<gene>
    <name evidence="1" type="ORF">SAMN06264346_112112</name>
</gene>
<organism evidence="1 2">
    <name type="scientific">Chryseobacterium profundimaris</name>
    <dbReference type="NCBI Taxonomy" id="1387275"/>
    <lineage>
        <taxon>Bacteria</taxon>
        <taxon>Pseudomonadati</taxon>
        <taxon>Bacteroidota</taxon>
        <taxon>Flavobacteriia</taxon>
        <taxon>Flavobacteriales</taxon>
        <taxon>Weeksellaceae</taxon>
        <taxon>Chryseobacterium group</taxon>
        <taxon>Chryseobacterium</taxon>
    </lineage>
</organism>
<sequence>MGYWKYEIVHDYDATKLIKEFREENLKLKNSKGTDDEETDFIVYAEKDDHTISLGRVLLIKMSDAMVKYHHEYKGAVDLPEYWAKYIYEQCKNNNTFHYNEDEIAEAFLESIKLQIKFISVSALDVQNFIRKITESISDSFRKDERFSREQWDPTLKSDEYLFAEPEKAFNYFIQKCNSLKKTLKKVKDQLEILKSFKILGKEFKLQSIEDIIKGIDEQIKSIEDLSNWLIENRDDIKLKIPFLCGVWNGLVEFVGGFLDLALLAINITVGDLAGGETNLEFLEIREGVEEALGAVLKDSAKVFNDVIEGIKNYKYARYDDPKLNQYQIQHNEGEILFWQ</sequence>
<accession>A0ABY1PBL7</accession>
<evidence type="ECO:0000313" key="1">
    <source>
        <dbReference type="EMBL" id="SMP30280.1"/>
    </source>
</evidence>
<keyword evidence="2" id="KW-1185">Reference proteome</keyword>
<name>A0ABY1PBL7_9FLAO</name>
<protein>
    <submittedName>
        <fullName evidence="1">Uncharacterized protein</fullName>
    </submittedName>
</protein>
<comment type="caution">
    <text evidence="1">The sequence shown here is derived from an EMBL/GenBank/DDBJ whole genome shotgun (WGS) entry which is preliminary data.</text>
</comment>
<proteinExistence type="predicted"/>
<evidence type="ECO:0000313" key="2">
    <source>
        <dbReference type="Proteomes" id="UP001157960"/>
    </source>
</evidence>
<reference evidence="1 2" key="1">
    <citation type="submission" date="2017-05" db="EMBL/GenBank/DDBJ databases">
        <authorList>
            <person name="Varghese N."/>
            <person name="Submissions S."/>
        </authorList>
    </citation>
    <scope>NUCLEOTIDE SEQUENCE [LARGE SCALE GENOMIC DNA]</scope>
    <source>
        <strain evidence="1 2">DSM 28214</strain>
    </source>
</reference>
<dbReference type="Proteomes" id="UP001157960">
    <property type="component" value="Unassembled WGS sequence"/>
</dbReference>
<dbReference type="EMBL" id="FXTZ01000012">
    <property type="protein sequence ID" value="SMP30280.1"/>
    <property type="molecule type" value="Genomic_DNA"/>
</dbReference>
<dbReference type="RefSeq" id="WP_283423183.1">
    <property type="nucleotide sequence ID" value="NZ_FXTZ01000012.1"/>
</dbReference>